<keyword evidence="8" id="KW-0460">Magnesium</keyword>
<evidence type="ECO:0000256" key="5">
    <source>
        <dbReference type="ARBA" id="ARBA00022741"/>
    </source>
</evidence>
<dbReference type="KEGG" id="arac:E0W69_018145"/>
<keyword evidence="7" id="KW-0067">ATP-binding</keyword>
<dbReference type="Pfam" id="PF19279">
    <property type="entry name" value="YegS_C"/>
    <property type="match status" value="1"/>
</dbReference>
<dbReference type="AlphaFoldDB" id="A0A5P2G4P2"/>
<sequence length="321" mass="35646">MESLVADLKVNRIEQKNKNPKLEERKFVYLVNPVSGTDKKESLIKVIKKISTEKKLAFEFLETNALGNYDYLNDKIIDEGITDIVIIGGDGTVNQVVGALYQNKNVRFGIIPFGSGNGLANTAGIPSKPKAAFELILEGPSKMIDAFRINGQFSCMLSGLGFDAAVAHDFAQKSHRGLLTYTQQSIINFFKAQPYQFEISVDNFSVFSSAFFISIANSNQFGNNFTIAPQASLNDGLLDIVIVQKMNKAELPFAVLKQIRGNNKLQKLVEDISQKNILYFQTPSIKIKNLMHAPLHIDGEPVETSDELEATIIKDCFRLIC</sequence>
<dbReference type="RefSeq" id="WP_131331476.1">
    <property type="nucleotide sequence ID" value="NZ_CP044016.1"/>
</dbReference>
<dbReference type="GO" id="GO:0008654">
    <property type="term" value="P:phospholipid biosynthetic process"/>
    <property type="evidence" value="ECO:0007669"/>
    <property type="project" value="UniProtKB-KW"/>
</dbReference>
<evidence type="ECO:0000256" key="8">
    <source>
        <dbReference type="ARBA" id="ARBA00022842"/>
    </source>
</evidence>
<evidence type="ECO:0000256" key="9">
    <source>
        <dbReference type="ARBA" id="ARBA00023098"/>
    </source>
</evidence>
<proteinExistence type="predicted"/>
<dbReference type="Gene3D" id="2.60.200.40">
    <property type="match status" value="1"/>
</dbReference>
<evidence type="ECO:0000313" key="13">
    <source>
        <dbReference type="EMBL" id="QES90495.1"/>
    </source>
</evidence>
<evidence type="ECO:0000259" key="12">
    <source>
        <dbReference type="PROSITE" id="PS50146"/>
    </source>
</evidence>
<name>A0A5P2G4P2_9BACT</name>
<dbReference type="InterPro" id="IPR045540">
    <property type="entry name" value="YegS/DAGK_C"/>
</dbReference>
<dbReference type="GO" id="GO:0046872">
    <property type="term" value="F:metal ion binding"/>
    <property type="evidence" value="ECO:0007669"/>
    <property type="project" value="UniProtKB-KW"/>
</dbReference>
<evidence type="ECO:0000256" key="2">
    <source>
        <dbReference type="ARBA" id="ARBA00022516"/>
    </source>
</evidence>
<evidence type="ECO:0000256" key="6">
    <source>
        <dbReference type="ARBA" id="ARBA00022777"/>
    </source>
</evidence>
<dbReference type="PANTHER" id="PTHR12358:SF106">
    <property type="entry name" value="LIPID KINASE YEGS"/>
    <property type="match status" value="1"/>
</dbReference>
<comment type="cofactor">
    <cofactor evidence="1">
        <name>Mg(2+)</name>
        <dbReference type="ChEBI" id="CHEBI:18420"/>
    </cofactor>
</comment>
<keyword evidence="11" id="KW-1208">Phospholipid metabolism</keyword>
<dbReference type="InterPro" id="IPR017438">
    <property type="entry name" value="ATP-NAD_kinase_N"/>
</dbReference>
<evidence type="ECO:0000256" key="4">
    <source>
        <dbReference type="ARBA" id="ARBA00022723"/>
    </source>
</evidence>
<dbReference type="Proteomes" id="UP000292424">
    <property type="component" value="Chromosome"/>
</dbReference>
<evidence type="ECO:0000256" key="11">
    <source>
        <dbReference type="ARBA" id="ARBA00023264"/>
    </source>
</evidence>
<keyword evidence="2" id="KW-0444">Lipid biosynthesis</keyword>
<evidence type="ECO:0000256" key="7">
    <source>
        <dbReference type="ARBA" id="ARBA00022840"/>
    </source>
</evidence>
<keyword evidence="10" id="KW-0594">Phospholipid biosynthesis</keyword>
<dbReference type="Pfam" id="PF00781">
    <property type="entry name" value="DAGK_cat"/>
    <property type="match status" value="1"/>
</dbReference>
<dbReference type="SUPFAM" id="SSF111331">
    <property type="entry name" value="NAD kinase/diacylglycerol kinase-like"/>
    <property type="match status" value="1"/>
</dbReference>
<evidence type="ECO:0000256" key="1">
    <source>
        <dbReference type="ARBA" id="ARBA00001946"/>
    </source>
</evidence>
<dbReference type="SMART" id="SM00046">
    <property type="entry name" value="DAGKc"/>
    <property type="match status" value="1"/>
</dbReference>
<dbReference type="Gene3D" id="3.40.50.10330">
    <property type="entry name" value="Probable inorganic polyphosphate/atp-NAD kinase, domain 1"/>
    <property type="match status" value="1"/>
</dbReference>
<gene>
    <name evidence="13" type="ORF">E0W69_018145</name>
</gene>
<dbReference type="GO" id="GO:0005886">
    <property type="term" value="C:plasma membrane"/>
    <property type="evidence" value="ECO:0007669"/>
    <property type="project" value="TreeGrafter"/>
</dbReference>
<evidence type="ECO:0000256" key="10">
    <source>
        <dbReference type="ARBA" id="ARBA00023209"/>
    </source>
</evidence>
<evidence type="ECO:0000313" key="14">
    <source>
        <dbReference type="Proteomes" id="UP000292424"/>
    </source>
</evidence>
<evidence type="ECO:0000256" key="3">
    <source>
        <dbReference type="ARBA" id="ARBA00022679"/>
    </source>
</evidence>
<feature type="domain" description="DAGKc" evidence="12">
    <location>
        <begin position="25"/>
        <end position="153"/>
    </location>
</feature>
<keyword evidence="3" id="KW-0808">Transferase</keyword>
<dbReference type="GO" id="GO:0005524">
    <property type="term" value="F:ATP binding"/>
    <property type="evidence" value="ECO:0007669"/>
    <property type="project" value="UniProtKB-KW"/>
</dbReference>
<dbReference type="PANTHER" id="PTHR12358">
    <property type="entry name" value="SPHINGOSINE KINASE"/>
    <property type="match status" value="1"/>
</dbReference>
<dbReference type="PROSITE" id="PS50146">
    <property type="entry name" value="DAGK"/>
    <property type="match status" value="1"/>
</dbReference>
<organism evidence="13 14">
    <name type="scientific">Rhizosphaericola mali</name>
    <dbReference type="NCBI Taxonomy" id="2545455"/>
    <lineage>
        <taxon>Bacteria</taxon>
        <taxon>Pseudomonadati</taxon>
        <taxon>Bacteroidota</taxon>
        <taxon>Chitinophagia</taxon>
        <taxon>Chitinophagales</taxon>
        <taxon>Chitinophagaceae</taxon>
        <taxon>Rhizosphaericola</taxon>
    </lineage>
</organism>
<dbReference type="InterPro" id="IPR050187">
    <property type="entry name" value="Lipid_Phosphate_FormReg"/>
</dbReference>
<protein>
    <submittedName>
        <fullName evidence="13">YegS/Rv2252/BmrU family lipid kinase</fullName>
    </submittedName>
</protein>
<accession>A0A5P2G4P2</accession>
<dbReference type="InterPro" id="IPR016064">
    <property type="entry name" value="NAD/diacylglycerol_kinase_sf"/>
</dbReference>
<dbReference type="OrthoDB" id="9786026at2"/>
<dbReference type="InterPro" id="IPR005218">
    <property type="entry name" value="Diacylglycerol/lipid_kinase"/>
</dbReference>
<keyword evidence="6 13" id="KW-0418">Kinase</keyword>
<dbReference type="InterPro" id="IPR001206">
    <property type="entry name" value="Diacylglycerol_kinase_cat_dom"/>
</dbReference>
<dbReference type="NCBIfam" id="TIGR00147">
    <property type="entry name" value="YegS/Rv2252/BmrU family lipid kinase"/>
    <property type="match status" value="1"/>
</dbReference>
<dbReference type="GO" id="GO:0016301">
    <property type="term" value="F:kinase activity"/>
    <property type="evidence" value="ECO:0007669"/>
    <property type="project" value="UniProtKB-KW"/>
</dbReference>
<dbReference type="EMBL" id="CP044016">
    <property type="protein sequence ID" value="QES90495.1"/>
    <property type="molecule type" value="Genomic_DNA"/>
</dbReference>
<reference evidence="13 14" key="1">
    <citation type="submission" date="2019-09" db="EMBL/GenBank/DDBJ databases">
        <title>Complete genome sequence of Arachidicoccus sp. B3-10 isolated from apple orchard soil.</title>
        <authorList>
            <person name="Kim H.S."/>
            <person name="Han K.-I."/>
            <person name="Suh M.K."/>
            <person name="Lee K.C."/>
            <person name="Eom M.K."/>
            <person name="Kim J.-S."/>
            <person name="Kang S.W."/>
            <person name="Sin Y."/>
            <person name="Lee J.-S."/>
        </authorList>
    </citation>
    <scope>NUCLEOTIDE SEQUENCE [LARGE SCALE GENOMIC DNA]</scope>
    <source>
        <strain evidence="13 14">B3-10</strain>
    </source>
</reference>
<keyword evidence="5" id="KW-0547">Nucleotide-binding</keyword>
<keyword evidence="14" id="KW-1185">Reference proteome</keyword>
<keyword evidence="9" id="KW-0443">Lipid metabolism</keyword>
<keyword evidence="4" id="KW-0479">Metal-binding</keyword>